<feature type="domain" description="Cytidyltransferase-like" evidence="11">
    <location>
        <begin position="5"/>
        <end position="167"/>
    </location>
</feature>
<proteinExistence type="inferred from homology"/>
<sequence>MKIGIMGGTFDPIHIGHMIVAERARIEMQLQEIWFMPSSIPPHKNNTPIATPKQRWEMVCKAVQTNEFFLVKDLELLREGVSYTIDTVRYLKKQYPLHEFYFIIGGDMIQYLPKWYQIDELIQLISFIGLQRPGTEIHWDLINEQMKQKITMVTMPLIDISSSEIRKINAQNKSIRYLVHDKVYDYIKEHKLYETR</sequence>
<keyword evidence="6 10" id="KW-0547">Nucleotide-binding</keyword>
<dbReference type="UniPathway" id="UPA00253">
    <property type="reaction ID" value="UER00332"/>
</dbReference>
<accession>A0A6N9Q3X2</accession>
<keyword evidence="3 10" id="KW-0662">Pyridine nucleotide biosynthesis</keyword>
<keyword evidence="7 10" id="KW-0067">ATP-binding</keyword>
<dbReference type="PANTHER" id="PTHR39321:SF3">
    <property type="entry name" value="PHOSPHOPANTETHEINE ADENYLYLTRANSFERASE"/>
    <property type="match status" value="1"/>
</dbReference>
<evidence type="ECO:0000256" key="1">
    <source>
        <dbReference type="ARBA" id="ARBA00002324"/>
    </source>
</evidence>
<dbReference type="GO" id="GO:0005524">
    <property type="term" value="F:ATP binding"/>
    <property type="evidence" value="ECO:0007669"/>
    <property type="project" value="UniProtKB-KW"/>
</dbReference>
<dbReference type="InterPro" id="IPR005248">
    <property type="entry name" value="NadD/NMNAT"/>
</dbReference>
<name>A0A6N9Q3X2_9BACL</name>
<dbReference type="OrthoDB" id="5295945at2"/>
<evidence type="ECO:0000256" key="8">
    <source>
        <dbReference type="ARBA" id="ARBA00023027"/>
    </source>
</evidence>
<protein>
    <recommendedName>
        <fullName evidence="10">Probable nicotinate-nucleotide adenylyltransferase</fullName>
        <ecNumber evidence="10">2.7.7.18</ecNumber>
    </recommendedName>
    <alternativeName>
        <fullName evidence="10">Deamido-NAD(+) diphosphorylase</fullName>
    </alternativeName>
    <alternativeName>
        <fullName evidence="10">Deamido-NAD(+) pyrophosphorylase</fullName>
    </alternativeName>
    <alternativeName>
        <fullName evidence="10">Nicotinate mononucleotide adenylyltransferase</fullName>
        <shortName evidence="10">NaMN adenylyltransferase</shortName>
    </alternativeName>
</protein>
<reference evidence="12 13" key="1">
    <citation type="submission" date="2019-01" db="EMBL/GenBank/DDBJ databases">
        <title>Chengkuizengella sp. nov., isolated from deep-sea sediment of East Pacific Ocean.</title>
        <authorList>
            <person name="Yang J."/>
            <person name="Lai Q."/>
            <person name="Shao Z."/>
        </authorList>
    </citation>
    <scope>NUCLEOTIDE SEQUENCE [LARGE SCALE GENOMIC DNA]</scope>
    <source>
        <strain evidence="12 13">YPA3-1-1</strain>
    </source>
</reference>
<dbReference type="Proteomes" id="UP000448943">
    <property type="component" value="Unassembled WGS sequence"/>
</dbReference>
<evidence type="ECO:0000313" key="13">
    <source>
        <dbReference type="Proteomes" id="UP000448943"/>
    </source>
</evidence>
<dbReference type="AlphaFoldDB" id="A0A6N9Q3X2"/>
<keyword evidence="5 10" id="KW-0548">Nucleotidyltransferase</keyword>
<keyword evidence="4 10" id="KW-0808">Transferase</keyword>
<comment type="similarity">
    <text evidence="10">Belongs to the NadD family.</text>
</comment>
<dbReference type="NCBIfam" id="NF000840">
    <property type="entry name" value="PRK00071.1-3"/>
    <property type="match status" value="1"/>
</dbReference>
<evidence type="ECO:0000256" key="6">
    <source>
        <dbReference type="ARBA" id="ARBA00022741"/>
    </source>
</evidence>
<dbReference type="EMBL" id="SIJB01000025">
    <property type="protein sequence ID" value="NBI29507.1"/>
    <property type="molecule type" value="Genomic_DNA"/>
</dbReference>
<dbReference type="PANTHER" id="PTHR39321">
    <property type="entry name" value="NICOTINATE-NUCLEOTIDE ADENYLYLTRANSFERASE-RELATED"/>
    <property type="match status" value="1"/>
</dbReference>
<evidence type="ECO:0000259" key="11">
    <source>
        <dbReference type="Pfam" id="PF01467"/>
    </source>
</evidence>
<dbReference type="SUPFAM" id="SSF52374">
    <property type="entry name" value="Nucleotidylyl transferase"/>
    <property type="match status" value="1"/>
</dbReference>
<dbReference type="GO" id="GO:0009435">
    <property type="term" value="P:NAD+ biosynthetic process"/>
    <property type="evidence" value="ECO:0007669"/>
    <property type="project" value="UniProtKB-UniRule"/>
</dbReference>
<dbReference type="InterPro" id="IPR014729">
    <property type="entry name" value="Rossmann-like_a/b/a_fold"/>
</dbReference>
<dbReference type="InterPro" id="IPR004821">
    <property type="entry name" value="Cyt_trans-like"/>
</dbReference>
<evidence type="ECO:0000256" key="4">
    <source>
        <dbReference type="ARBA" id="ARBA00022679"/>
    </source>
</evidence>
<dbReference type="Pfam" id="PF01467">
    <property type="entry name" value="CTP_transf_like"/>
    <property type="match status" value="1"/>
</dbReference>
<keyword evidence="8 10" id="KW-0520">NAD</keyword>
<evidence type="ECO:0000256" key="9">
    <source>
        <dbReference type="ARBA" id="ARBA00048721"/>
    </source>
</evidence>
<evidence type="ECO:0000256" key="7">
    <source>
        <dbReference type="ARBA" id="ARBA00022840"/>
    </source>
</evidence>
<comment type="pathway">
    <text evidence="2 10">Cofactor biosynthesis; NAD(+) biosynthesis; deamido-NAD(+) from nicotinate D-ribonucleotide: step 1/1.</text>
</comment>
<dbReference type="EC" id="2.7.7.18" evidence="10"/>
<comment type="catalytic activity">
    <reaction evidence="9 10">
        <text>nicotinate beta-D-ribonucleotide + ATP + H(+) = deamido-NAD(+) + diphosphate</text>
        <dbReference type="Rhea" id="RHEA:22860"/>
        <dbReference type="ChEBI" id="CHEBI:15378"/>
        <dbReference type="ChEBI" id="CHEBI:30616"/>
        <dbReference type="ChEBI" id="CHEBI:33019"/>
        <dbReference type="ChEBI" id="CHEBI:57502"/>
        <dbReference type="ChEBI" id="CHEBI:58437"/>
        <dbReference type="EC" id="2.7.7.18"/>
    </reaction>
</comment>
<dbReference type="NCBIfam" id="NF000841">
    <property type="entry name" value="PRK00071.1-4"/>
    <property type="match status" value="1"/>
</dbReference>
<dbReference type="GO" id="GO:0004515">
    <property type="term" value="F:nicotinate-nucleotide adenylyltransferase activity"/>
    <property type="evidence" value="ECO:0007669"/>
    <property type="project" value="UniProtKB-UniRule"/>
</dbReference>
<dbReference type="RefSeq" id="WP_160646317.1">
    <property type="nucleotide sequence ID" value="NZ_SIJB01000025.1"/>
</dbReference>
<comment type="caution">
    <text evidence="12">The sequence shown here is derived from an EMBL/GenBank/DDBJ whole genome shotgun (WGS) entry which is preliminary data.</text>
</comment>
<evidence type="ECO:0000256" key="5">
    <source>
        <dbReference type="ARBA" id="ARBA00022695"/>
    </source>
</evidence>
<organism evidence="12 13">
    <name type="scientific">Chengkuizengella marina</name>
    <dbReference type="NCBI Taxonomy" id="2507566"/>
    <lineage>
        <taxon>Bacteria</taxon>
        <taxon>Bacillati</taxon>
        <taxon>Bacillota</taxon>
        <taxon>Bacilli</taxon>
        <taxon>Bacillales</taxon>
        <taxon>Paenibacillaceae</taxon>
        <taxon>Chengkuizengella</taxon>
    </lineage>
</organism>
<evidence type="ECO:0000256" key="3">
    <source>
        <dbReference type="ARBA" id="ARBA00022642"/>
    </source>
</evidence>
<keyword evidence="13" id="KW-1185">Reference proteome</keyword>
<evidence type="ECO:0000313" key="12">
    <source>
        <dbReference type="EMBL" id="NBI29507.1"/>
    </source>
</evidence>
<dbReference type="NCBIfam" id="TIGR00482">
    <property type="entry name" value="nicotinate (nicotinamide) nucleotide adenylyltransferase"/>
    <property type="match status" value="1"/>
</dbReference>
<dbReference type="CDD" id="cd02165">
    <property type="entry name" value="NMNAT"/>
    <property type="match status" value="1"/>
</dbReference>
<evidence type="ECO:0000256" key="2">
    <source>
        <dbReference type="ARBA" id="ARBA00005019"/>
    </source>
</evidence>
<evidence type="ECO:0000256" key="10">
    <source>
        <dbReference type="HAMAP-Rule" id="MF_00244"/>
    </source>
</evidence>
<comment type="function">
    <text evidence="1 10">Catalyzes the reversible adenylation of nicotinate mononucleotide (NaMN) to nicotinic acid adenine dinucleotide (NaAD).</text>
</comment>
<dbReference type="Gene3D" id="3.40.50.620">
    <property type="entry name" value="HUPs"/>
    <property type="match status" value="1"/>
</dbReference>
<dbReference type="NCBIfam" id="TIGR00125">
    <property type="entry name" value="cyt_tran_rel"/>
    <property type="match status" value="1"/>
</dbReference>
<gene>
    <name evidence="10" type="primary">nadD</name>
    <name evidence="12" type="ORF">ERL59_11105</name>
</gene>
<dbReference type="HAMAP" id="MF_00244">
    <property type="entry name" value="NaMN_adenylyltr"/>
    <property type="match status" value="1"/>
</dbReference>